<evidence type="ECO:0000256" key="9">
    <source>
        <dbReference type="PIRSR" id="PIRSR001589-2"/>
    </source>
</evidence>
<feature type="binding site" evidence="9">
    <location>
        <position position="294"/>
    </location>
    <ligand>
        <name>ATP</name>
        <dbReference type="ChEBI" id="CHEBI:30616"/>
    </ligand>
</feature>
<feature type="binding site" evidence="9">
    <location>
        <position position="101"/>
    </location>
    <ligand>
        <name>L-glutamine</name>
        <dbReference type="ChEBI" id="CHEBI:58359"/>
    </ligand>
</feature>
<dbReference type="GO" id="GO:0005524">
    <property type="term" value="F:ATP binding"/>
    <property type="evidence" value="ECO:0007669"/>
    <property type="project" value="UniProtKB-KW"/>
</dbReference>
<dbReference type="InterPro" id="IPR006426">
    <property type="entry name" value="Asn_synth_AEB"/>
</dbReference>
<evidence type="ECO:0000256" key="1">
    <source>
        <dbReference type="ARBA" id="ARBA00005187"/>
    </source>
</evidence>
<keyword evidence="12" id="KW-0436">Ligase</keyword>
<dbReference type="InterPro" id="IPR017932">
    <property type="entry name" value="GATase_2_dom"/>
</dbReference>
<evidence type="ECO:0000256" key="2">
    <source>
        <dbReference type="ARBA" id="ARBA00005752"/>
    </source>
</evidence>
<dbReference type="SUPFAM" id="SSF56235">
    <property type="entry name" value="N-terminal nucleophile aminohydrolases (Ntn hydrolases)"/>
    <property type="match status" value="1"/>
</dbReference>
<evidence type="ECO:0000256" key="6">
    <source>
        <dbReference type="ARBA" id="ARBA00022962"/>
    </source>
</evidence>
<comment type="catalytic activity">
    <reaction evidence="7">
        <text>L-aspartate + L-glutamine + ATP + H2O = L-asparagine + L-glutamate + AMP + diphosphate + H(+)</text>
        <dbReference type="Rhea" id="RHEA:12228"/>
        <dbReference type="ChEBI" id="CHEBI:15377"/>
        <dbReference type="ChEBI" id="CHEBI:15378"/>
        <dbReference type="ChEBI" id="CHEBI:29985"/>
        <dbReference type="ChEBI" id="CHEBI:29991"/>
        <dbReference type="ChEBI" id="CHEBI:30616"/>
        <dbReference type="ChEBI" id="CHEBI:33019"/>
        <dbReference type="ChEBI" id="CHEBI:58048"/>
        <dbReference type="ChEBI" id="CHEBI:58359"/>
        <dbReference type="ChEBI" id="CHEBI:456215"/>
        <dbReference type="EC" id="6.3.5.4"/>
    </reaction>
</comment>
<dbReference type="InterPro" id="IPR033738">
    <property type="entry name" value="AsnB_N"/>
</dbReference>
<dbReference type="PANTHER" id="PTHR43284">
    <property type="entry name" value="ASPARAGINE SYNTHETASE (GLUTAMINE-HYDROLYZING)"/>
    <property type="match status" value="1"/>
</dbReference>
<dbReference type="Pfam" id="PF13537">
    <property type="entry name" value="GATase_7"/>
    <property type="match status" value="1"/>
</dbReference>
<dbReference type="EMBL" id="JAHESC010000025">
    <property type="protein sequence ID" value="MBT1688367.1"/>
    <property type="molecule type" value="Genomic_DNA"/>
</dbReference>
<feature type="domain" description="Glutamine amidotransferase type-2" evidence="11">
    <location>
        <begin position="2"/>
        <end position="214"/>
    </location>
</feature>
<dbReference type="InterPro" id="IPR051786">
    <property type="entry name" value="ASN_synthetase/amidase"/>
</dbReference>
<evidence type="ECO:0000313" key="13">
    <source>
        <dbReference type="Proteomes" id="UP001319180"/>
    </source>
</evidence>
<comment type="similarity">
    <text evidence="2">Belongs to the asparagine synthetase family.</text>
</comment>
<dbReference type="GO" id="GO:0006529">
    <property type="term" value="P:asparagine biosynthetic process"/>
    <property type="evidence" value="ECO:0007669"/>
    <property type="project" value="UniProtKB-KW"/>
</dbReference>
<dbReference type="EC" id="6.3.5.4" evidence="3"/>
<dbReference type="Gene3D" id="3.40.50.620">
    <property type="entry name" value="HUPs"/>
    <property type="match status" value="1"/>
</dbReference>
<keyword evidence="4 9" id="KW-0547">Nucleotide-binding</keyword>
<dbReference type="Pfam" id="PF00733">
    <property type="entry name" value="Asn_synthase"/>
    <property type="match status" value="1"/>
</dbReference>
<reference evidence="12 13" key="1">
    <citation type="submission" date="2021-05" db="EMBL/GenBank/DDBJ databases">
        <title>A Polyphasic approach of four new species of the genus Ohtaekwangia: Ohtaekwangia histidinii sp. nov., Ohtaekwangia cretensis sp. nov., Ohtaekwangia indiensis sp. nov., Ohtaekwangia reichenbachii sp. nov. from diverse environment.</title>
        <authorList>
            <person name="Octaviana S."/>
        </authorList>
    </citation>
    <scope>NUCLEOTIDE SEQUENCE [LARGE SCALE GENOMIC DNA]</scope>
    <source>
        <strain evidence="12 13">PWU37</strain>
    </source>
</reference>
<gene>
    <name evidence="12" type="primary">asnB</name>
    <name evidence="12" type="ORF">KK078_17480</name>
</gene>
<comment type="caution">
    <text evidence="12">The sequence shown here is derived from an EMBL/GenBank/DDBJ whole genome shotgun (WGS) entry which is preliminary data.</text>
</comment>
<dbReference type="PANTHER" id="PTHR43284:SF1">
    <property type="entry name" value="ASPARAGINE SYNTHETASE"/>
    <property type="match status" value="1"/>
</dbReference>
<dbReference type="CDD" id="cd00712">
    <property type="entry name" value="AsnB"/>
    <property type="match status" value="1"/>
</dbReference>
<dbReference type="PIRSF" id="PIRSF001589">
    <property type="entry name" value="Asn_synthetase_glu-h"/>
    <property type="match status" value="1"/>
</dbReference>
<evidence type="ECO:0000256" key="5">
    <source>
        <dbReference type="ARBA" id="ARBA00022840"/>
    </source>
</evidence>
<name>A0AAP2DBD8_9BACT</name>
<feature type="site" description="Important for beta-aspartyl-AMP intermediate formation" evidence="10">
    <location>
        <position position="369"/>
    </location>
</feature>
<accession>A0AAP2DBD8</accession>
<dbReference type="Gene3D" id="3.60.20.10">
    <property type="entry name" value="Glutamine Phosphoribosylpyrophosphate, subunit 1, domain 1"/>
    <property type="match status" value="1"/>
</dbReference>
<evidence type="ECO:0000313" key="12">
    <source>
        <dbReference type="EMBL" id="MBT1688367.1"/>
    </source>
</evidence>
<dbReference type="InterPro" id="IPR029055">
    <property type="entry name" value="Ntn_hydrolases_N"/>
</dbReference>
<organism evidence="12 13">
    <name type="scientific">Dawidia soli</name>
    <dbReference type="NCBI Taxonomy" id="2782352"/>
    <lineage>
        <taxon>Bacteria</taxon>
        <taxon>Pseudomonadati</taxon>
        <taxon>Bacteroidota</taxon>
        <taxon>Cytophagia</taxon>
        <taxon>Cytophagales</taxon>
        <taxon>Chryseotaleaceae</taxon>
        <taxon>Dawidia</taxon>
    </lineage>
</organism>
<dbReference type="GO" id="GO:0005829">
    <property type="term" value="C:cytosol"/>
    <property type="evidence" value="ECO:0007669"/>
    <property type="project" value="TreeGrafter"/>
</dbReference>
<evidence type="ECO:0000259" key="11">
    <source>
        <dbReference type="PROSITE" id="PS51278"/>
    </source>
</evidence>
<keyword evidence="13" id="KW-1185">Reference proteome</keyword>
<dbReference type="CDD" id="cd01991">
    <property type="entry name" value="Asn_synthase_B_C"/>
    <property type="match status" value="1"/>
</dbReference>
<dbReference type="AlphaFoldDB" id="A0AAP2DBD8"/>
<evidence type="ECO:0000256" key="3">
    <source>
        <dbReference type="ARBA" id="ARBA00012737"/>
    </source>
</evidence>
<feature type="binding site" evidence="9">
    <location>
        <begin position="367"/>
        <end position="368"/>
    </location>
    <ligand>
        <name>ATP</name>
        <dbReference type="ChEBI" id="CHEBI:30616"/>
    </ligand>
</feature>
<sequence length="630" mass="72639">MCGISGYIDFTGKSGRDVLVGMVDCLTHRGPDDSGYHVVQHDNYTLGLGQRRLSILDLSPLGHQPMFFENLGIVFNGEIYNFQEIRQELIAQGHSFISGGDTEVILKAFKTWGPACVQRFIGMFAFVLHDTDTNKVYIYRDRAGVKPLFYYWHNNLLLFSSELKSFHRHPAFEKSLDYNHLALYLQYNYVPGPYSIFKNTTKLSPGHYLEVDLQKRTVVTHQYWNVLDHYNKEKLKISKQEAIEETERLLKSAFEYRMVSDVPVGVFLSGGYDSTAIAALLQKGRTEKIKTFTIGFDVEGFDEAPEAKKIANFLGTDHTEHYCTPQEAFAIIPTLADIYDEPFADNSTVPTVLVSKLARQSVKVALSGDAGDEIFGGYYKFIQSVELTSQFPKPLQRTLAGVMSMVNPEKLPYFKDRYNFSTRYEKVSEIWRSGNPLTALKQISHYITGSELKQYLKHSFLLPPTDFDLEKDMLDNNDAFNKMLAIDYRTFLVDNNLVKVDRATMSVGLEGREPFLDHRVIEFVSRLPSSYKIHGKEKKVLLRDIVHRHVDKPLMDRPKKPFIAPLTVWFRQELKDYFLHYLSEDNLKKGDFFNPAPIIALRDRYLSGAQVNHQKLWNILIFQMWKEKWL</sequence>
<keyword evidence="8" id="KW-0028">Amino-acid biosynthesis</keyword>
<dbReference type="NCBIfam" id="TIGR01536">
    <property type="entry name" value="asn_synth_AEB"/>
    <property type="match status" value="1"/>
</dbReference>
<proteinExistence type="inferred from homology"/>
<dbReference type="Proteomes" id="UP001319180">
    <property type="component" value="Unassembled WGS sequence"/>
</dbReference>
<evidence type="ECO:0000256" key="10">
    <source>
        <dbReference type="PIRSR" id="PIRSR001589-3"/>
    </source>
</evidence>
<keyword evidence="6 8" id="KW-0315">Glutamine amidotransferase</keyword>
<comment type="pathway">
    <text evidence="1">Amino-acid biosynthesis; L-asparagine biosynthesis; L-asparagine from L-aspartate (L-Gln route): step 1/1.</text>
</comment>
<evidence type="ECO:0000256" key="8">
    <source>
        <dbReference type="PIRSR" id="PIRSR001589-1"/>
    </source>
</evidence>
<evidence type="ECO:0000256" key="7">
    <source>
        <dbReference type="ARBA" id="ARBA00048741"/>
    </source>
</evidence>
<evidence type="ECO:0000256" key="4">
    <source>
        <dbReference type="ARBA" id="ARBA00022741"/>
    </source>
</evidence>
<dbReference type="InterPro" id="IPR001962">
    <property type="entry name" value="Asn_synthase"/>
</dbReference>
<dbReference type="InterPro" id="IPR014729">
    <property type="entry name" value="Rossmann-like_a/b/a_fold"/>
</dbReference>
<keyword evidence="8" id="KW-0061">Asparagine biosynthesis</keyword>
<dbReference type="GO" id="GO:0004066">
    <property type="term" value="F:asparagine synthase (glutamine-hydrolyzing) activity"/>
    <property type="evidence" value="ECO:0007669"/>
    <property type="project" value="UniProtKB-EC"/>
</dbReference>
<dbReference type="PROSITE" id="PS51278">
    <property type="entry name" value="GATASE_TYPE_2"/>
    <property type="match status" value="1"/>
</dbReference>
<dbReference type="RefSeq" id="WP_254091594.1">
    <property type="nucleotide sequence ID" value="NZ_JAHESC010000025.1"/>
</dbReference>
<dbReference type="SUPFAM" id="SSF52402">
    <property type="entry name" value="Adenine nucleotide alpha hydrolases-like"/>
    <property type="match status" value="1"/>
</dbReference>
<protein>
    <recommendedName>
        <fullName evidence="3">asparagine synthase (glutamine-hydrolyzing)</fullName>
        <ecNumber evidence="3">6.3.5.4</ecNumber>
    </recommendedName>
</protein>
<feature type="active site" description="For GATase activity" evidence="8">
    <location>
        <position position="2"/>
    </location>
</feature>
<keyword evidence="5 9" id="KW-0067">ATP-binding</keyword>